<comment type="caution">
    <text evidence="1">The sequence shown here is derived from an EMBL/GenBank/DDBJ whole genome shotgun (WGS) entry which is preliminary data.</text>
</comment>
<reference evidence="1 2" key="1">
    <citation type="submission" date="2018-11" db="EMBL/GenBank/DDBJ databases">
        <title>Genomic Encyclopedia of Type Strains, Phase IV (KMG-IV): sequencing the most valuable type-strain genomes for metagenomic binning, comparative biology and taxonomic classification.</title>
        <authorList>
            <person name="Goeker M."/>
        </authorList>
    </citation>
    <scope>NUCLEOTIDE SEQUENCE [LARGE SCALE GENOMIC DNA]</scope>
    <source>
        <strain evidence="1 2">DSM 104731</strain>
    </source>
</reference>
<evidence type="ECO:0000313" key="2">
    <source>
        <dbReference type="Proteomes" id="UP000269689"/>
    </source>
</evidence>
<keyword evidence="2" id="KW-1185">Reference proteome</keyword>
<sequence length="342" mass="37979">MRRDFYRRKRLQKSLRRDPKSKKYSGYIRVIAPSIFSFSQNYDATVTFLQSIKQAAFKRPKTGHRKVFLDFETIEAISVGAALVLAAEIDRWQKIKNVKLVLKNYSSWSDDVKSLLHDIGFFALLGTPNSHSLCHGFSGEAISVLELISCDSANGERIAEISSRLSGIASAFEQDPVMYCAVLEAAYNGVLHGYPEKFSFQYPPLHKTWWATASWSPKEQTVKFIVYDQGVGISETLPRSKLYEKVVASLSSVTPVGSTLFKSDSTMIEAALKVSRTSRSDGHGQGLRDIVAPVESMAGAKLRILSGCGEVLYRQGEQISKRDRSNHIGGTLVEWTIPVGAT</sequence>
<dbReference type="AlphaFoldDB" id="A0A3N4U7Y9"/>
<organism evidence="1 2">
    <name type="scientific">Pacificibacter maritimus</name>
    <dbReference type="NCBI Taxonomy" id="762213"/>
    <lineage>
        <taxon>Bacteria</taxon>
        <taxon>Pseudomonadati</taxon>
        <taxon>Pseudomonadota</taxon>
        <taxon>Alphaproteobacteria</taxon>
        <taxon>Rhodobacterales</taxon>
        <taxon>Roseobacteraceae</taxon>
        <taxon>Pacificibacter</taxon>
    </lineage>
</organism>
<accession>A0A3N4U7Y9</accession>
<gene>
    <name evidence="1" type="ORF">EDD53_2674</name>
</gene>
<name>A0A3N4U7Y9_9RHOB</name>
<protein>
    <recommendedName>
        <fullName evidence="3">STAS domain-containing protein</fullName>
    </recommendedName>
</protein>
<evidence type="ECO:0008006" key="3">
    <source>
        <dbReference type="Google" id="ProtNLM"/>
    </source>
</evidence>
<proteinExistence type="predicted"/>
<dbReference type="EMBL" id="RKQK01000005">
    <property type="protein sequence ID" value="RPE63079.1"/>
    <property type="molecule type" value="Genomic_DNA"/>
</dbReference>
<evidence type="ECO:0000313" key="1">
    <source>
        <dbReference type="EMBL" id="RPE63079.1"/>
    </source>
</evidence>
<dbReference type="Proteomes" id="UP000269689">
    <property type="component" value="Unassembled WGS sequence"/>
</dbReference>